<dbReference type="KEGG" id="sbd:ATN00_22405"/>
<keyword evidence="1" id="KW-0614">Plasmid</keyword>
<name>A0A0S3F6I5_9SPHN</name>
<evidence type="ECO:0000313" key="1">
    <source>
        <dbReference type="EMBL" id="ALR23257.1"/>
    </source>
</evidence>
<reference evidence="1 2" key="1">
    <citation type="submission" date="2015-11" db="EMBL/GenBank/DDBJ databases">
        <title>A Two-component Flavoprotein Monooxygenase System MeaXY Responsible for para-Hydroxylation of 2-Methyl-6-ethylaniline and 2,6-Diethylaniline in Sphingobium baderi DE-13.</title>
        <authorList>
            <person name="Cheng M."/>
            <person name="Meng Q."/>
            <person name="Yang Y."/>
            <person name="Chu C."/>
            <person name="Yan X."/>
            <person name="He J."/>
            <person name="Li S."/>
        </authorList>
    </citation>
    <scope>NUCLEOTIDE SEQUENCE [LARGE SCALE GENOMIC DNA]</scope>
    <source>
        <strain evidence="1 2">DE-13</strain>
        <plasmid evidence="2">Plasmid pDE5</plasmid>
    </source>
</reference>
<sequence length="75" mass="8071">MEDQEEQATATYPFLGGLHQACSKPTSLPPCPDSQIKRGKFCSAFDVHAPYIYVADEVAYALQDEDASLAGYGGV</sequence>
<proteinExistence type="predicted"/>
<dbReference type="AlphaFoldDB" id="A0A0S3F6I5"/>
<evidence type="ECO:0000313" key="2">
    <source>
        <dbReference type="Proteomes" id="UP000056968"/>
    </source>
</evidence>
<protein>
    <submittedName>
        <fullName evidence="1">Uncharacterized protein</fullName>
    </submittedName>
</protein>
<dbReference type="Proteomes" id="UP000056968">
    <property type="component" value="Plasmid pDE5"/>
</dbReference>
<accession>A0A0S3F6I5</accession>
<keyword evidence="2" id="KW-1185">Reference proteome</keyword>
<geneLocation type="plasmid" evidence="1 2">
    <name>pDE5</name>
</geneLocation>
<gene>
    <name evidence="1" type="ORF">ATN00_22405</name>
</gene>
<organism evidence="1 2">
    <name type="scientific">Sphingobium baderi</name>
    <dbReference type="NCBI Taxonomy" id="1332080"/>
    <lineage>
        <taxon>Bacteria</taxon>
        <taxon>Pseudomonadati</taxon>
        <taxon>Pseudomonadota</taxon>
        <taxon>Alphaproteobacteria</taxon>
        <taxon>Sphingomonadales</taxon>
        <taxon>Sphingomonadaceae</taxon>
        <taxon>Sphingobium</taxon>
    </lineage>
</organism>
<dbReference type="EMBL" id="CP013269">
    <property type="protein sequence ID" value="ALR23257.1"/>
    <property type="molecule type" value="Genomic_DNA"/>
</dbReference>